<dbReference type="PANTHER" id="PTHR37029:SF1">
    <property type="entry name" value="SSR1768 PROTEIN"/>
    <property type="match status" value="1"/>
</dbReference>
<dbReference type="InterPro" id="IPR019270">
    <property type="entry name" value="DUF2283"/>
</dbReference>
<dbReference type="PANTHER" id="PTHR37029">
    <property type="entry name" value="SSR1768 PROTEIN"/>
    <property type="match status" value="1"/>
</dbReference>
<sequence length="73" mass="8728">MRIKYDREGDILDILIRDKQIHHAEEYDQVIINYDEENKIVEIEILDASKMFGDILMEVLKVPERRVVEIART</sequence>
<comment type="caution">
    <text evidence="1">The sequence shown here is derived from an EMBL/GenBank/DDBJ whole genome shotgun (WGS) entry which is preliminary data.</text>
</comment>
<dbReference type="Pfam" id="PF10049">
    <property type="entry name" value="DUF2283"/>
    <property type="match status" value="1"/>
</dbReference>
<keyword evidence="3" id="KW-1185">Reference proteome</keyword>
<gene>
    <name evidence="1" type="ORF">D6D85_02280</name>
    <name evidence="2" type="ORF">EF810_06890</name>
</gene>
<evidence type="ECO:0000313" key="3">
    <source>
        <dbReference type="Proteomes" id="UP000277582"/>
    </source>
</evidence>
<evidence type="ECO:0000313" key="4">
    <source>
        <dbReference type="Proteomes" id="UP000316217"/>
    </source>
</evidence>
<dbReference type="AlphaFoldDB" id="A0A3R9X858"/>
<dbReference type="RefSeq" id="WP_125670442.1">
    <property type="nucleotide sequence ID" value="NZ_RCOS01000030.1"/>
</dbReference>
<dbReference type="Proteomes" id="UP000277582">
    <property type="component" value="Unassembled WGS sequence"/>
</dbReference>
<dbReference type="OrthoDB" id="148313at2157"/>
<accession>A0A3R9X858</accession>
<reference evidence="1 3" key="1">
    <citation type="submission" date="2018-10" db="EMBL/GenBank/DDBJ databases">
        <title>Co-occurring genomic capacity for anaerobic methane metabolism and dissimilatory sulfite reduction discovered in the Korarchaeota.</title>
        <authorList>
            <person name="Mckay L.J."/>
            <person name="Dlakic M."/>
            <person name="Fields M.W."/>
            <person name="Delmont T.O."/>
            <person name="Eren A.M."/>
            <person name="Jay Z.J."/>
            <person name="Klingelsmith K.B."/>
            <person name="Rusch D.B."/>
            <person name="Inskeep W.P."/>
        </authorList>
    </citation>
    <scope>NUCLEOTIDE SEQUENCE [LARGE SCALE GENOMIC DNA]</scope>
    <source>
        <strain evidence="1 3">MDKW</strain>
    </source>
</reference>
<reference evidence="2 4" key="2">
    <citation type="journal article" date="2019" name="Nat. Microbiol.">
        <title>Wide diversity of methane and short-chain alkane metabolisms in uncultured archaea.</title>
        <authorList>
            <person name="Borrel G."/>
            <person name="Adam P.S."/>
            <person name="McKay L.J."/>
            <person name="Chen L.X."/>
            <person name="Sierra-Garcia I.N."/>
            <person name="Sieber C.M."/>
            <person name="Letourneur Q."/>
            <person name="Ghozlane A."/>
            <person name="Andersen G.L."/>
            <person name="Li W.J."/>
            <person name="Hallam S.J."/>
            <person name="Muyzer G."/>
            <person name="de Oliveira V.M."/>
            <person name="Inskeep W.P."/>
            <person name="Banfield J.F."/>
            <person name="Gribaldo S."/>
        </authorList>
    </citation>
    <scope>NUCLEOTIDE SEQUENCE [LARGE SCALE GENOMIC DNA]</scope>
    <source>
        <strain evidence="2">NM4</strain>
    </source>
</reference>
<organism evidence="1 3">
    <name type="scientific">Candidatus Methanodesulfokora washburnensis</name>
    <dbReference type="NCBI Taxonomy" id="2478471"/>
    <lineage>
        <taxon>Archaea</taxon>
        <taxon>Thermoproteota</taxon>
        <taxon>Candidatus Korarchaeia</taxon>
        <taxon>Candidatus Korarchaeia incertae sedis</taxon>
        <taxon>Candidatus Methanodesulfokora</taxon>
    </lineage>
</organism>
<evidence type="ECO:0000313" key="2">
    <source>
        <dbReference type="EMBL" id="RZN59338.1"/>
    </source>
</evidence>
<proteinExistence type="predicted"/>
<dbReference type="EMBL" id="RXII01000106">
    <property type="protein sequence ID" value="RZN59338.1"/>
    <property type="molecule type" value="Genomic_DNA"/>
</dbReference>
<protein>
    <submittedName>
        <fullName evidence="1">DUF2283 domain-containing protein</fullName>
    </submittedName>
</protein>
<name>A0A3R9X858_9CREN</name>
<dbReference type="EMBL" id="RCOS01000030">
    <property type="protein sequence ID" value="RSN77668.1"/>
    <property type="molecule type" value="Genomic_DNA"/>
</dbReference>
<dbReference type="Proteomes" id="UP000316217">
    <property type="component" value="Unassembled WGS sequence"/>
</dbReference>
<evidence type="ECO:0000313" key="1">
    <source>
        <dbReference type="EMBL" id="RSN77668.1"/>
    </source>
</evidence>